<proteinExistence type="predicted"/>
<evidence type="ECO:0000313" key="3">
    <source>
        <dbReference type="Proteomes" id="UP001299970"/>
    </source>
</evidence>
<organism evidence="2 3">
    <name type="scientific">Pseudonocardia alaniniphila</name>
    <dbReference type="NCBI Taxonomy" id="75291"/>
    <lineage>
        <taxon>Bacteria</taxon>
        <taxon>Bacillati</taxon>
        <taxon>Actinomycetota</taxon>
        <taxon>Actinomycetes</taxon>
        <taxon>Pseudonocardiales</taxon>
        <taxon>Pseudonocardiaceae</taxon>
        <taxon>Pseudonocardia</taxon>
    </lineage>
</organism>
<dbReference type="Proteomes" id="UP001299970">
    <property type="component" value="Unassembled WGS sequence"/>
</dbReference>
<evidence type="ECO:0000256" key="1">
    <source>
        <dbReference type="SAM" id="SignalP"/>
    </source>
</evidence>
<keyword evidence="3" id="KW-1185">Reference proteome</keyword>
<feature type="chain" id="PRO_5045483693" evidence="1">
    <location>
        <begin position="38"/>
        <end position="197"/>
    </location>
</feature>
<reference evidence="2 3" key="1">
    <citation type="submission" date="2022-03" db="EMBL/GenBank/DDBJ databases">
        <title>Pseudonocardia alaer sp. nov., a novel actinomycete isolated from reed forest soil.</title>
        <authorList>
            <person name="Wang L."/>
        </authorList>
    </citation>
    <scope>NUCLEOTIDE SEQUENCE [LARGE SCALE GENOMIC DNA]</scope>
    <source>
        <strain evidence="2 3">Y-16303</strain>
    </source>
</reference>
<keyword evidence="1" id="KW-0732">Signal</keyword>
<accession>A0ABS9TKY1</accession>
<feature type="signal peptide" evidence="1">
    <location>
        <begin position="1"/>
        <end position="37"/>
    </location>
</feature>
<sequence>MTTRPLRHRRPGLLTTTSTLALAVVATTVVVTVPGNADPGGPTVRDDTAGLDYTLPAGWAALPAEERLFGISSGGMLDGTQPGTVLMIGVVPPSSDAAEPPLTTATRRLAGDLGEFFLPVPGRREYYVDEETTVDGRVAWVAGYRVLPSGSAEVGADVQVTVVEDGTRRLFVLVVIGPPDADRLAAANESVSSIRFR</sequence>
<evidence type="ECO:0000313" key="2">
    <source>
        <dbReference type="EMBL" id="MCH6169073.1"/>
    </source>
</evidence>
<name>A0ABS9TKY1_9PSEU</name>
<gene>
    <name evidence="2" type="ORF">MMF94_25545</name>
</gene>
<protein>
    <submittedName>
        <fullName evidence="2">Alanine and proline-rich secreted protein Apa</fullName>
    </submittedName>
</protein>
<dbReference type="EMBL" id="JAKXMK010000023">
    <property type="protein sequence ID" value="MCH6169073.1"/>
    <property type="molecule type" value="Genomic_DNA"/>
</dbReference>
<comment type="caution">
    <text evidence="2">The sequence shown here is derived from an EMBL/GenBank/DDBJ whole genome shotgun (WGS) entry which is preliminary data.</text>
</comment>
<dbReference type="RefSeq" id="WP_241039710.1">
    <property type="nucleotide sequence ID" value="NZ_BAAAJF010000040.1"/>
</dbReference>